<evidence type="ECO:0008006" key="4">
    <source>
        <dbReference type="Google" id="ProtNLM"/>
    </source>
</evidence>
<reference evidence="2 3" key="1">
    <citation type="submission" date="2017-10" db="EMBL/GenBank/DDBJ databases">
        <title>Sequencing the genomes of 1000 actinobacteria strains.</title>
        <authorList>
            <person name="Klenk H.-P."/>
        </authorList>
    </citation>
    <scope>NUCLEOTIDE SEQUENCE [LARGE SCALE GENOMIC DNA]</scope>
    <source>
        <strain evidence="2 3">DSM 18966</strain>
    </source>
</reference>
<feature type="transmembrane region" description="Helical" evidence="1">
    <location>
        <begin position="227"/>
        <end position="247"/>
    </location>
</feature>
<feature type="transmembrane region" description="Helical" evidence="1">
    <location>
        <begin position="417"/>
        <end position="435"/>
    </location>
</feature>
<protein>
    <recommendedName>
        <fullName evidence="4">ABC-2 type transport system permease protein</fullName>
    </recommendedName>
</protein>
<keyword evidence="1" id="KW-0472">Membrane</keyword>
<dbReference type="Proteomes" id="UP000225548">
    <property type="component" value="Unassembled WGS sequence"/>
</dbReference>
<feature type="transmembrane region" description="Helical" evidence="1">
    <location>
        <begin position="134"/>
        <end position="156"/>
    </location>
</feature>
<gene>
    <name evidence="2" type="ORF">ATL42_2054</name>
</gene>
<feature type="transmembrane region" description="Helical" evidence="1">
    <location>
        <begin position="456"/>
        <end position="481"/>
    </location>
</feature>
<evidence type="ECO:0000313" key="3">
    <source>
        <dbReference type="Proteomes" id="UP000225548"/>
    </source>
</evidence>
<organism evidence="2 3">
    <name type="scientific">Sanguibacter antarcticus</name>
    <dbReference type="NCBI Taxonomy" id="372484"/>
    <lineage>
        <taxon>Bacteria</taxon>
        <taxon>Bacillati</taxon>
        <taxon>Actinomycetota</taxon>
        <taxon>Actinomycetes</taxon>
        <taxon>Micrococcales</taxon>
        <taxon>Sanguibacteraceae</taxon>
        <taxon>Sanguibacter</taxon>
    </lineage>
</organism>
<feature type="transmembrane region" description="Helical" evidence="1">
    <location>
        <begin position="390"/>
        <end position="411"/>
    </location>
</feature>
<keyword evidence="1" id="KW-1133">Transmembrane helix</keyword>
<keyword evidence="3" id="KW-1185">Reference proteome</keyword>
<feature type="transmembrane region" description="Helical" evidence="1">
    <location>
        <begin position="44"/>
        <end position="63"/>
    </location>
</feature>
<evidence type="ECO:0000256" key="1">
    <source>
        <dbReference type="SAM" id="Phobius"/>
    </source>
</evidence>
<name>A0A2A9E6G2_9MICO</name>
<keyword evidence="1" id="KW-0812">Transmembrane</keyword>
<feature type="transmembrane region" description="Helical" evidence="1">
    <location>
        <begin position="346"/>
        <end position="369"/>
    </location>
</feature>
<feature type="transmembrane region" description="Helical" evidence="1">
    <location>
        <begin position="83"/>
        <end position="102"/>
    </location>
</feature>
<dbReference type="RefSeq" id="WP_098455231.1">
    <property type="nucleotide sequence ID" value="NZ_PDJG01000001.1"/>
</dbReference>
<accession>A0A2A9E6G2</accession>
<dbReference type="OrthoDB" id="5126550at2"/>
<feature type="transmembrane region" description="Helical" evidence="1">
    <location>
        <begin position="199"/>
        <end position="215"/>
    </location>
</feature>
<sequence length="512" mass="50082">MAESAPAPVGRAGRLTARRGAAARLAAIRAVYRGRGDARSTGDVAYLVYAAALVLAIVGVPLVRGLVIGLSGPGVLTLLTAPSAGQVAGVAAGGLLTGLVLLGQVRGPALTSAFLTVAVAGNDLPRSRTLRAPFVVAAALLTTSSVAVAAILARVLHDAAGATAGTAGAIVVGAGAFGLLASVVWLLGQRLGPVPAARLAGALAAATGLGALWPAPGPLAGGPLAPLSILVALSVLVGLSVLAALAIPRLLDSLDGTVLLAQARRWEAAGVSASAGDLAGAMGRFRVLPRTGRTWWAVHSGSRTIRFVLRDLVGALRTPGRAAGGALGLVAAGSLLAAGAEGQQPLTWAATAAGGVVAYLALGVFTDGFRHAAEAASAPALYGYSTSRLFTLHAVLPTACALALTGIGAAATTGTDLTVGATVAALAVVLVLVRVRDSAKGPLPAALLTPAPTPAGDVAGVAVLLWQADAVVVSALVAVAASTAPTMSQRALLVACSGLAVAVGARGRLRRA</sequence>
<proteinExistence type="predicted"/>
<evidence type="ECO:0000313" key="2">
    <source>
        <dbReference type="EMBL" id="PFG34151.1"/>
    </source>
</evidence>
<feature type="transmembrane region" description="Helical" evidence="1">
    <location>
        <begin position="162"/>
        <end position="187"/>
    </location>
</feature>
<dbReference type="AlphaFoldDB" id="A0A2A9E6G2"/>
<dbReference type="EMBL" id="PDJG01000001">
    <property type="protein sequence ID" value="PFG34151.1"/>
    <property type="molecule type" value="Genomic_DNA"/>
</dbReference>
<comment type="caution">
    <text evidence="2">The sequence shown here is derived from an EMBL/GenBank/DDBJ whole genome shotgun (WGS) entry which is preliminary data.</text>
</comment>